<proteinExistence type="predicted"/>
<feature type="compositionally biased region" description="Gly residues" evidence="1">
    <location>
        <begin position="1"/>
        <end position="13"/>
    </location>
</feature>
<dbReference type="EMBL" id="SNXK01000024">
    <property type="protein sequence ID" value="TDP27580.1"/>
    <property type="molecule type" value="Genomic_DNA"/>
</dbReference>
<dbReference type="Proteomes" id="UP000295087">
    <property type="component" value="Unassembled WGS sequence"/>
</dbReference>
<dbReference type="AlphaFoldDB" id="A0A4R6NXE6"/>
<gene>
    <name evidence="2" type="ORF">DFR75_1242</name>
</gene>
<protein>
    <submittedName>
        <fullName evidence="2">Uncharacterized protein</fullName>
    </submittedName>
</protein>
<keyword evidence="3" id="KW-1185">Reference proteome</keyword>
<feature type="region of interest" description="Disordered" evidence="1">
    <location>
        <begin position="1"/>
        <end position="24"/>
    </location>
</feature>
<evidence type="ECO:0000313" key="3">
    <source>
        <dbReference type="Proteomes" id="UP000295087"/>
    </source>
</evidence>
<sequence length="73" mass="7385">MPGGTAVDGGTGGERGHDGRDETQASLLEVKHTGWGTPDLAVPQADDVRWGGSGGDELTLAWGGDVQAEVDPA</sequence>
<feature type="compositionally biased region" description="Basic and acidic residues" evidence="1">
    <location>
        <begin position="14"/>
        <end position="23"/>
    </location>
</feature>
<name>A0A4R6NXE6_NOCIG</name>
<evidence type="ECO:0000313" key="2">
    <source>
        <dbReference type="EMBL" id="TDP27580.1"/>
    </source>
</evidence>
<evidence type="ECO:0000256" key="1">
    <source>
        <dbReference type="SAM" id="MobiDB-lite"/>
    </source>
</evidence>
<organism evidence="2 3">
    <name type="scientific">Nocardia ignorata</name>
    <dbReference type="NCBI Taxonomy" id="145285"/>
    <lineage>
        <taxon>Bacteria</taxon>
        <taxon>Bacillati</taxon>
        <taxon>Actinomycetota</taxon>
        <taxon>Actinomycetes</taxon>
        <taxon>Mycobacteriales</taxon>
        <taxon>Nocardiaceae</taxon>
        <taxon>Nocardia</taxon>
    </lineage>
</organism>
<reference evidence="2 3" key="1">
    <citation type="submission" date="2019-03" db="EMBL/GenBank/DDBJ databases">
        <title>Genomic Encyclopedia of Type Strains, Phase IV (KMG-IV): sequencing the most valuable type-strain genomes for metagenomic binning, comparative biology and taxonomic classification.</title>
        <authorList>
            <person name="Goeker M."/>
        </authorList>
    </citation>
    <scope>NUCLEOTIDE SEQUENCE [LARGE SCALE GENOMIC DNA]</scope>
    <source>
        <strain evidence="2 3">DSM 44496</strain>
    </source>
</reference>
<comment type="caution">
    <text evidence="2">The sequence shown here is derived from an EMBL/GenBank/DDBJ whole genome shotgun (WGS) entry which is preliminary data.</text>
</comment>
<accession>A0A4R6NXE6</accession>